<dbReference type="SUPFAM" id="SSF56784">
    <property type="entry name" value="HAD-like"/>
    <property type="match status" value="1"/>
</dbReference>
<dbReference type="Proteomes" id="UP000051461">
    <property type="component" value="Unassembled WGS sequence"/>
</dbReference>
<dbReference type="GO" id="GO:0005829">
    <property type="term" value="C:cytosol"/>
    <property type="evidence" value="ECO:0007669"/>
    <property type="project" value="TreeGrafter"/>
</dbReference>
<dbReference type="RefSeq" id="WP_057904236.1">
    <property type="nucleotide sequence ID" value="NZ_AZDA01000043.1"/>
</dbReference>
<dbReference type="InterPro" id="IPR000150">
    <property type="entry name" value="Cof"/>
</dbReference>
<dbReference type="EMBL" id="AZDA01000043">
    <property type="protein sequence ID" value="KRK39437.1"/>
    <property type="molecule type" value="Genomic_DNA"/>
</dbReference>
<comment type="caution">
    <text evidence="1">The sequence shown here is derived from an EMBL/GenBank/DDBJ whole genome shotgun (WGS) entry which is preliminary data.</text>
</comment>
<dbReference type="PANTHER" id="PTHR10000">
    <property type="entry name" value="PHOSPHOSERINE PHOSPHATASE"/>
    <property type="match status" value="1"/>
</dbReference>
<dbReference type="Gene3D" id="3.40.50.1000">
    <property type="entry name" value="HAD superfamily/HAD-like"/>
    <property type="match status" value="1"/>
</dbReference>
<keyword evidence="2" id="KW-1185">Reference proteome</keyword>
<sequence length="266" mass="29275">MHNVKLMASDMDHTLLTEAGALPPHFGDYLDALAAKQIKFVVASGRPLYTLQDLFPEHGDQMVLISDNGAVIANEGQVIAKTLIPTAELLEICQFVSAELAGHPLLCGIHGAVAAQSDQQYDAVYREFYHQLDYLADLQQWSGEGDKITVYFPEGNAETVFQTVLAPRYGKCYSVAVSGPNWVDIMPQHINKGQAMAKISQLFHIDADEMVAFGDTFNDAEMLQYVKYGYLVANANPGMSPYAHYHTASNDDYGVVQVIKQVLADQ</sequence>
<proteinExistence type="predicted"/>
<dbReference type="NCBIfam" id="TIGR00099">
    <property type="entry name" value="Cof-subfamily"/>
    <property type="match status" value="1"/>
</dbReference>
<organism evidence="1 2">
    <name type="scientific">Loigolactobacillus bifermentans DSM 20003</name>
    <dbReference type="NCBI Taxonomy" id="1423726"/>
    <lineage>
        <taxon>Bacteria</taxon>
        <taxon>Bacillati</taxon>
        <taxon>Bacillota</taxon>
        <taxon>Bacilli</taxon>
        <taxon>Lactobacillales</taxon>
        <taxon>Lactobacillaceae</taxon>
        <taxon>Loigolactobacillus</taxon>
    </lineage>
</organism>
<dbReference type="AlphaFoldDB" id="A0A0R1GYL9"/>
<evidence type="ECO:0008006" key="3">
    <source>
        <dbReference type="Google" id="ProtNLM"/>
    </source>
</evidence>
<reference evidence="1 2" key="1">
    <citation type="journal article" date="2015" name="Genome Announc.">
        <title>Expanding the biotechnology potential of lactobacilli through comparative genomics of 213 strains and associated genera.</title>
        <authorList>
            <person name="Sun Z."/>
            <person name="Harris H.M."/>
            <person name="McCann A."/>
            <person name="Guo C."/>
            <person name="Argimon S."/>
            <person name="Zhang W."/>
            <person name="Yang X."/>
            <person name="Jeffery I.B."/>
            <person name="Cooney J.C."/>
            <person name="Kagawa T.F."/>
            <person name="Liu W."/>
            <person name="Song Y."/>
            <person name="Salvetti E."/>
            <person name="Wrobel A."/>
            <person name="Rasinkangas P."/>
            <person name="Parkhill J."/>
            <person name="Rea M.C."/>
            <person name="O'Sullivan O."/>
            <person name="Ritari J."/>
            <person name="Douillard F.P."/>
            <person name="Paul Ross R."/>
            <person name="Yang R."/>
            <person name="Briner A.E."/>
            <person name="Felis G.E."/>
            <person name="de Vos W.M."/>
            <person name="Barrangou R."/>
            <person name="Klaenhammer T.R."/>
            <person name="Caufield P.W."/>
            <person name="Cui Y."/>
            <person name="Zhang H."/>
            <person name="O'Toole P.W."/>
        </authorList>
    </citation>
    <scope>NUCLEOTIDE SEQUENCE [LARGE SCALE GENOMIC DNA]</scope>
    <source>
        <strain evidence="1 2">DSM 20003</strain>
    </source>
</reference>
<dbReference type="InterPro" id="IPR036412">
    <property type="entry name" value="HAD-like_sf"/>
</dbReference>
<dbReference type="SFLD" id="SFLDS00003">
    <property type="entry name" value="Haloacid_Dehalogenase"/>
    <property type="match status" value="1"/>
</dbReference>
<dbReference type="PATRIC" id="fig|1423726.3.peg.2496"/>
<evidence type="ECO:0000313" key="1">
    <source>
        <dbReference type="EMBL" id="KRK39437.1"/>
    </source>
</evidence>
<dbReference type="GO" id="GO:0016791">
    <property type="term" value="F:phosphatase activity"/>
    <property type="evidence" value="ECO:0007669"/>
    <property type="project" value="TreeGrafter"/>
</dbReference>
<dbReference type="InterPro" id="IPR023214">
    <property type="entry name" value="HAD_sf"/>
</dbReference>
<protein>
    <recommendedName>
        <fullName evidence="3">HAD superfamily hydrolase</fullName>
    </recommendedName>
</protein>
<dbReference type="Gene3D" id="3.30.1240.10">
    <property type="match status" value="1"/>
</dbReference>
<name>A0A0R1GYL9_9LACO</name>
<evidence type="ECO:0000313" key="2">
    <source>
        <dbReference type="Proteomes" id="UP000051461"/>
    </source>
</evidence>
<dbReference type="InterPro" id="IPR006379">
    <property type="entry name" value="HAD-SF_hydro_IIB"/>
</dbReference>
<dbReference type="GO" id="GO:0000287">
    <property type="term" value="F:magnesium ion binding"/>
    <property type="evidence" value="ECO:0007669"/>
    <property type="project" value="TreeGrafter"/>
</dbReference>
<dbReference type="SFLD" id="SFLDG01140">
    <property type="entry name" value="C2.B:_Phosphomannomutase_and_P"/>
    <property type="match status" value="1"/>
</dbReference>
<dbReference type="Pfam" id="PF08282">
    <property type="entry name" value="Hydrolase_3"/>
    <property type="match status" value="1"/>
</dbReference>
<gene>
    <name evidence="1" type="ORF">FC07_GL002404</name>
</gene>
<dbReference type="OrthoDB" id="9814970at2"/>
<dbReference type="NCBIfam" id="TIGR01484">
    <property type="entry name" value="HAD-SF-IIB"/>
    <property type="match status" value="1"/>
</dbReference>
<dbReference type="STRING" id="1423726.FC07_GL002404"/>
<dbReference type="PANTHER" id="PTHR10000:SF53">
    <property type="entry name" value="5-AMINO-6-(5-PHOSPHO-D-RIBITYLAMINO)URACIL PHOSPHATASE YBJI-RELATED"/>
    <property type="match status" value="1"/>
</dbReference>
<accession>A0A0R1GYL9</accession>